<dbReference type="PIRSF" id="PIRSF000709">
    <property type="entry name" value="6PFK_2-Ptase"/>
    <property type="match status" value="1"/>
</dbReference>
<dbReference type="GO" id="GO:0045820">
    <property type="term" value="P:negative regulation of glycolytic process"/>
    <property type="evidence" value="ECO:0007669"/>
    <property type="project" value="TreeGrafter"/>
</dbReference>
<dbReference type="GO" id="GO:0004331">
    <property type="term" value="F:fructose-2,6-bisphosphate 2-phosphatase activity"/>
    <property type="evidence" value="ECO:0007669"/>
    <property type="project" value="TreeGrafter"/>
</dbReference>
<dbReference type="PANTHER" id="PTHR46517">
    <property type="entry name" value="FRUCTOSE-2,6-BISPHOSPHATASE TIGAR"/>
    <property type="match status" value="1"/>
</dbReference>
<dbReference type="GO" id="GO:0005829">
    <property type="term" value="C:cytosol"/>
    <property type="evidence" value="ECO:0007669"/>
    <property type="project" value="TreeGrafter"/>
</dbReference>
<dbReference type="RefSeq" id="WP_182294512.1">
    <property type="nucleotide sequence ID" value="NZ_CP059851.1"/>
</dbReference>
<dbReference type="AlphaFoldDB" id="A0A7G5IE74"/>
<proteinExistence type="predicted"/>
<keyword evidence="1" id="KW-0378">Hydrolase</keyword>
<evidence type="ECO:0000256" key="1">
    <source>
        <dbReference type="ARBA" id="ARBA00022801"/>
    </source>
</evidence>
<organism evidence="2 3">
    <name type="scientific">Sandaracinobacteroides saxicola</name>
    <dbReference type="NCBI Taxonomy" id="2759707"/>
    <lineage>
        <taxon>Bacteria</taxon>
        <taxon>Pseudomonadati</taxon>
        <taxon>Pseudomonadota</taxon>
        <taxon>Alphaproteobacteria</taxon>
        <taxon>Sphingomonadales</taxon>
        <taxon>Sphingosinicellaceae</taxon>
        <taxon>Sandaracinobacteroides</taxon>
    </lineage>
</organism>
<evidence type="ECO:0000313" key="3">
    <source>
        <dbReference type="Proteomes" id="UP000515292"/>
    </source>
</evidence>
<accession>A0A7G5IE74</accession>
<dbReference type="InterPro" id="IPR051695">
    <property type="entry name" value="Phosphoglycerate_Mutase"/>
</dbReference>
<dbReference type="Proteomes" id="UP000515292">
    <property type="component" value="Chromosome"/>
</dbReference>
<dbReference type="KEGG" id="sand:H3309_09565"/>
<sequence length="209" mass="22170">MGVIYLARHAETVFNRAARMQGNDAHTPLTLAGVMQADAMGAALVAHFAASGEAVPPIWCSTAGRTQQTAAIVADHLGVDFFAIRQDARLREIEVGRWTGRSYAEIVAAEGPILDLDRRLFRMPIPGGESYADIAVRLRDWMREAGEGPMLVISHGMTARVLRGILVGGPDYGGVPIAVDVPQGTVMRIDKGAEVPLVVGSGVARMGAA</sequence>
<evidence type="ECO:0000313" key="2">
    <source>
        <dbReference type="EMBL" id="QMW21666.1"/>
    </source>
</evidence>
<dbReference type="Gene3D" id="3.40.50.1240">
    <property type="entry name" value="Phosphoglycerate mutase-like"/>
    <property type="match status" value="1"/>
</dbReference>
<reference evidence="2 3" key="1">
    <citation type="submission" date="2020-07" db="EMBL/GenBank/DDBJ databases">
        <title>Complete genome sequence for Sandaracinobacter sp. M6.</title>
        <authorList>
            <person name="Tang Y."/>
            <person name="Liu Q."/>
            <person name="Guo Z."/>
            <person name="Lei P."/>
            <person name="Huang B."/>
        </authorList>
    </citation>
    <scope>NUCLEOTIDE SEQUENCE [LARGE SCALE GENOMIC DNA]</scope>
    <source>
        <strain evidence="2 3">M6</strain>
    </source>
</reference>
<dbReference type="InterPro" id="IPR029033">
    <property type="entry name" value="His_PPase_superfam"/>
</dbReference>
<dbReference type="SMART" id="SM00855">
    <property type="entry name" value="PGAM"/>
    <property type="match status" value="1"/>
</dbReference>
<dbReference type="GO" id="GO:0043456">
    <property type="term" value="P:regulation of pentose-phosphate shunt"/>
    <property type="evidence" value="ECO:0007669"/>
    <property type="project" value="TreeGrafter"/>
</dbReference>
<dbReference type="PANTHER" id="PTHR46517:SF1">
    <property type="entry name" value="FRUCTOSE-2,6-BISPHOSPHATASE TIGAR"/>
    <property type="match status" value="1"/>
</dbReference>
<protein>
    <submittedName>
        <fullName evidence="2">Histidine phosphatase family protein</fullName>
    </submittedName>
</protein>
<dbReference type="InterPro" id="IPR013078">
    <property type="entry name" value="His_Pase_superF_clade-1"/>
</dbReference>
<name>A0A7G5IE74_9SPHN</name>
<dbReference type="CDD" id="cd07067">
    <property type="entry name" value="HP_PGM_like"/>
    <property type="match status" value="1"/>
</dbReference>
<dbReference type="Pfam" id="PF00300">
    <property type="entry name" value="His_Phos_1"/>
    <property type="match status" value="1"/>
</dbReference>
<dbReference type="SUPFAM" id="SSF53254">
    <property type="entry name" value="Phosphoglycerate mutase-like"/>
    <property type="match status" value="1"/>
</dbReference>
<gene>
    <name evidence="2" type="ORF">H3309_09565</name>
</gene>
<dbReference type="EMBL" id="CP059851">
    <property type="protein sequence ID" value="QMW21666.1"/>
    <property type="molecule type" value="Genomic_DNA"/>
</dbReference>
<keyword evidence="3" id="KW-1185">Reference proteome</keyword>